<sequence length="123" mass="13338">MTFIDLDSSATTPVSQGVLDAMIPFFREHYGNPSSPYPLGEHSKEAVAHARGQLARFLSAEPREILFTSGGTESNQTAVRGALSARPDRKEILVSALEHSSILGLKPFLERDGYKVSVLPSNP</sequence>
<protein>
    <submittedName>
        <fullName evidence="4">Cysteine desulfurase (NifS)</fullName>
    </submittedName>
</protein>
<dbReference type="PANTHER" id="PTHR11601">
    <property type="entry name" value="CYSTEINE DESULFURYLASE FAMILY MEMBER"/>
    <property type="match status" value="1"/>
</dbReference>
<reference evidence="4" key="2">
    <citation type="journal article" date="2014" name="ISME J.">
        <title>Microbial stratification in low pH oxic and suboxic macroscopic growths along an acid mine drainage.</title>
        <authorList>
            <person name="Mendez-Garcia C."/>
            <person name="Mesa V."/>
            <person name="Sprenger R.R."/>
            <person name="Richter M."/>
            <person name="Diez M.S."/>
            <person name="Solano J."/>
            <person name="Bargiela R."/>
            <person name="Golyshina O.V."/>
            <person name="Manteca A."/>
            <person name="Ramos J.L."/>
            <person name="Gallego J.R."/>
            <person name="Llorente I."/>
            <person name="Martins Dos Santos V.A."/>
            <person name="Jensen O.N."/>
            <person name="Pelaez A.I."/>
            <person name="Sanchez J."/>
            <person name="Ferrer M."/>
        </authorList>
    </citation>
    <scope>NUCLEOTIDE SEQUENCE</scope>
</reference>
<dbReference type="AlphaFoldDB" id="T1CJ64"/>
<dbReference type="EMBL" id="AUZX01005709">
    <property type="protein sequence ID" value="EQD66789.1"/>
    <property type="molecule type" value="Genomic_DNA"/>
</dbReference>
<comment type="caution">
    <text evidence="4">The sequence shown here is derived from an EMBL/GenBank/DDBJ whole genome shotgun (WGS) entry which is preliminary data.</text>
</comment>
<dbReference type="InterPro" id="IPR000192">
    <property type="entry name" value="Aminotrans_V_dom"/>
</dbReference>
<dbReference type="PANTHER" id="PTHR11601:SF34">
    <property type="entry name" value="CYSTEINE DESULFURASE"/>
    <property type="match status" value="1"/>
</dbReference>
<evidence type="ECO:0000256" key="2">
    <source>
        <dbReference type="ARBA" id="ARBA00006490"/>
    </source>
</evidence>
<dbReference type="SUPFAM" id="SSF53383">
    <property type="entry name" value="PLP-dependent transferases"/>
    <property type="match status" value="1"/>
</dbReference>
<organism evidence="4">
    <name type="scientific">mine drainage metagenome</name>
    <dbReference type="NCBI Taxonomy" id="410659"/>
    <lineage>
        <taxon>unclassified sequences</taxon>
        <taxon>metagenomes</taxon>
        <taxon>ecological metagenomes</taxon>
    </lineage>
</organism>
<dbReference type="InterPro" id="IPR015424">
    <property type="entry name" value="PyrdxlP-dep_Trfase"/>
</dbReference>
<proteinExistence type="inferred from homology"/>
<dbReference type="InterPro" id="IPR015421">
    <property type="entry name" value="PyrdxlP-dep_Trfase_major"/>
</dbReference>
<gene>
    <name evidence="4" type="ORF">B1A_07974</name>
</gene>
<reference evidence="4" key="1">
    <citation type="submission" date="2013-08" db="EMBL/GenBank/DDBJ databases">
        <authorList>
            <person name="Mendez C."/>
            <person name="Richter M."/>
            <person name="Ferrer M."/>
            <person name="Sanchez J."/>
        </authorList>
    </citation>
    <scope>NUCLEOTIDE SEQUENCE</scope>
</reference>
<name>T1CJ64_9ZZZZ</name>
<evidence type="ECO:0000256" key="1">
    <source>
        <dbReference type="ARBA" id="ARBA00001933"/>
    </source>
</evidence>
<comment type="similarity">
    <text evidence="2">Belongs to the class-V pyridoxal-phosphate-dependent aminotransferase family. NifS/IscS subfamily.</text>
</comment>
<feature type="non-terminal residue" evidence="4">
    <location>
        <position position="123"/>
    </location>
</feature>
<accession>T1CJ64</accession>
<comment type="cofactor">
    <cofactor evidence="1">
        <name>pyridoxal 5'-phosphate</name>
        <dbReference type="ChEBI" id="CHEBI:597326"/>
    </cofactor>
</comment>
<feature type="domain" description="Aminotransferase class V" evidence="3">
    <location>
        <begin position="6"/>
        <end position="122"/>
    </location>
</feature>
<evidence type="ECO:0000259" key="3">
    <source>
        <dbReference type="Pfam" id="PF00266"/>
    </source>
</evidence>
<dbReference type="Pfam" id="PF00266">
    <property type="entry name" value="Aminotran_5"/>
    <property type="match status" value="1"/>
</dbReference>
<dbReference type="Gene3D" id="3.40.640.10">
    <property type="entry name" value="Type I PLP-dependent aspartate aminotransferase-like (Major domain)"/>
    <property type="match status" value="1"/>
</dbReference>
<evidence type="ECO:0000313" key="4">
    <source>
        <dbReference type="EMBL" id="EQD66789.1"/>
    </source>
</evidence>